<evidence type="ECO:0000313" key="2">
    <source>
        <dbReference type="EMBL" id="CAG8514953.1"/>
    </source>
</evidence>
<keyword evidence="3" id="KW-1185">Reference proteome</keyword>
<gene>
    <name evidence="2" type="ORF">CPELLU_LOCUS3102</name>
</gene>
<accession>A0A9N9A2V1</accession>
<organism evidence="2 3">
    <name type="scientific">Cetraspora pellucida</name>
    <dbReference type="NCBI Taxonomy" id="1433469"/>
    <lineage>
        <taxon>Eukaryota</taxon>
        <taxon>Fungi</taxon>
        <taxon>Fungi incertae sedis</taxon>
        <taxon>Mucoromycota</taxon>
        <taxon>Glomeromycotina</taxon>
        <taxon>Glomeromycetes</taxon>
        <taxon>Diversisporales</taxon>
        <taxon>Gigasporaceae</taxon>
        <taxon>Cetraspora</taxon>
    </lineage>
</organism>
<protein>
    <submittedName>
        <fullName evidence="2">2652_t:CDS:1</fullName>
    </submittedName>
</protein>
<dbReference type="OrthoDB" id="10264412at2759"/>
<evidence type="ECO:0000256" key="1">
    <source>
        <dbReference type="SAM" id="Coils"/>
    </source>
</evidence>
<dbReference type="Proteomes" id="UP000789759">
    <property type="component" value="Unassembled WGS sequence"/>
</dbReference>
<dbReference type="AlphaFoldDB" id="A0A9N9A2V1"/>
<reference evidence="2" key="1">
    <citation type="submission" date="2021-06" db="EMBL/GenBank/DDBJ databases">
        <authorList>
            <person name="Kallberg Y."/>
            <person name="Tangrot J."/>
            <person name="Rosling A."/>
        </authorList>
    </citation>
    <scope>NUCLEOTIDE SEQUENCE</scope>
    <source>
        <strain evidence="2">FL966</strain>
    </source>
</reference>
<evidence type="ECO:0000313" key="3">
    <source>
        <dbReference type="Proteomes" id="UP000789759"/>
    </source>
</evidence>
<keyword evidence="1" id="KW-0175">Coiled coil</keyword>
<sequence length="212" mass="24986">MDFSPGQEKEIQLITDYFFPLRNDVYQLLEKARREKIIITNSQASLLIHISSKKNPPPEFFQLNLTELLMVAEIRFSPKLKKDMMTGNFCSLYLENTQLKQELLSSFQERVVATEELEEKYNNLELEYHLKQKLQTSQEEKNENLELFVNLQSKGRELKQLKNAAKSKLENNTLLKNLLRNQEFLTTYRTENSDPKTLGLLENELQKLKKQL</sequence>
<feature type="coiled-coil region" evidence="1">
    <location>
        <begin position="114"/>
        <end position="178"/>
    </location>
</feature>
<dbReference type="Gene3D" id="3.30.2320.20">
    <property type="entry name" value="Class I aminoacyl-tRNA synthetases (RS)"/>
    <property type="match status" value="1"/>
</dbReference>
<name>A0A9N9A2V1_9GLOM</name>
<proteinExistence type="predicted"/>
<comment type="caution">
    <text evidence="2">The sequence shown here is derived from an EMBL/GenBank/DDBJ whole genome shotgun (WGS) entry which is preliminary data.</text>
</comment>
<dbReference type="EMBL" id="CAJVQA010001451">
    <property type="protein sequence ID" value="CAG8514953.1"/>
    <property type="molecule type" value="Genomic_DNA"/>
</dbReference>